<gene>
    <name evidence="1" type="ORF">ALQ37_200034</name>
</gene>
<sequence length="292" mass="33572">MKNTQRQNQQLLADYYRKNLGDPAGMAGQSKSLHEMRARAESYEDSWNIQEENLLGDFRPPRTKDEFLQWYLSCEKKINDDIAFFVDFLKNESTLEQVAFYICMEEMVDGSFDDLMAVTQLGMPIQCKMVAGNNYWDEMGNGNFSLVHSTMFRQSSDYMRVVLSNAGVSIDVPPTECLMNGNILLMWASRREYNVRLIGAMGLVEGSAPTRFGATTFAMERLGLPKDVIAYHKAHIMIDTYHSEAWYETVLNHYSSCGEEIIKELSIGVMVRYNVAVRYYTYMYNKLRSIGL</sequence>
<dbReference type="InterPro" id="IPR016084">
    <property type="entry name" value="Haem_Oase-like_multi-hlx"/>
</dbReference>
<proteinExistence type="predicted"/>
<protein>
    <submittedName>
        <fullName evidence="1">Uncharacterized protein</fullName>
    </submittedName>
</protein>
<evidence type="ECO:0000313" key="2">
    <source>
        <dbReference type="Proteomes" id="UP000274541"/>
    </source>
</evidence>
<dbReference type="SMART" id="SM01236">
    <property type="entry name" value="Haem_oxygenase_2"/>
    <property type="match status" value="1"/>
</dbReference>
<dbReference type="RefSeq" id="WP_010405926.1">
    <property type="nucleotide sequence ID" value="NZ_JBPDUT010000002.1"/>
</dbReference>
<dbReference type="EMBL" id="RBPX01000005">
    <property type="protein sequence ID" value="RMO73530.1"/>
    <property type="molecule type" value="Genomic_DNA"/>
</dbReference>
<dbReference type="Proteomes" id="UP000274541">
    <property type="component" value="Unassembled WGS sequence"/>
</dbReference>
<dbReference type="Pfam" id="PF14518">
    <property type="entry name" value="Haem_oxygenas_2"/>
    <property type="match status" value="1"/>
</dbReference>
<name>A0A0N8T9Y0_PSEAP</name>
<dbReference type="Gene3D" id="1.20.910.10">
    <property type="entry name" value="Heme oxygenase-like"/>
    <property type="match status" value="1"/>
</dbReference>
<accession>A0A0N8T9Y0</accession>
<evidence type="ECO:0000313" key="1">
    <source>
        <dbReference type="EMBL" id="RMO73530.1"/>
    </source>
</evidence>
<comment type="caution">
    <text evidence="1">The sequence shown here is derived from an EMBL/GenBank/DDBJ whole genome shotgun (WGS) entry which is preliminary data.</text>
</comment>
<organism evidence="1 2">
    <name type="scientific">Pseudomonas syringae pv. aptata</name>
    <dbReference type="NCBI Taxonomy" id="83167"/>
    <lineage>
        <taxon>Bacteria</taxon>
        <taxon>Pseudomonadati</taxon>
        <taxon>Pseudomonadota</taxon>
        <taxon>Gammaproteobacteria</taxon>
        <taxon>Pseudomonadales</taxon>
        <taxon>Pseudomonadaceae</taxon>
        <taxon>Pseudomonas</taxon>
        <taxon>Pseudomonas syringae</taxon>
    </lineage>
</organism>
<reference evidence="1 2" key="1">
    <citation type="submission" date="2018-08" db="EMBL/GenBank/DDBJ databases">
        <title>Recombination of ecologically and evolutionarily significant loci maintains genetic cohesion in the Pseudomonas syringae species complex.</title>
        <authorList>
            <person name="Dillon M."/>
            <person name="Thakur S."/>
            <person name="Almeida R.N.D."/>
            <person name="Weir B.S."/>
            <person name="Guttman D.S."/>
        </authorList>
    </citation>
    <scope>NUCLEOTIDE SEQUENCE [LARGE SCALE GENOMIC DNA]</scope>
    <source>
        <strain evidence="1 2">ICMP 4388</strain>
    </source>
</reference>
<dbReference type="AlphaFoldDB" id="A0A0N8T9Y0"/>
<dbReference type="SUPFAM" id="SSF48613">
    <property type="entry name" value="Heme oxygenase-like"/>
    <property type="match status" value="1"/>
</dbReference>